<dbReference type="InterPro" id="IPR037171">
    <property type="entry name" value="NagB/RpiA_transferase-like"/>
</dbReference>
<dbReference type="InterPro" id="IPR036388">
    <property type="entry name" value="WH-like_DNA-bd_sf"/>
</dbReference>
<accession>A0A5C4M533</accession>
<keyword evidence="8" id="KW-1185">Reference proteome</keyword>
<feature type="region of interest" description="Disordered" evidence="5">
    <location>
        <begin position="1"/>
        <end position="22"/>
    </location>
</feature>
<evidence type="ECO:0000256" key="2">
    <source>
        <dbReference type="ARBA" id="ARBA00023015"/>
    </source>
</evidence>
<dbReference type="GO" id="GO:0003677">
    <property type="term" value="F:DNA binding"/>
    <property type="evidence" value="ECO:0007669"/>
    <property type="project" value="UniProtKB-KW"/>
</dbReference>
<keyword evidence="4" id="KW-0804">Transcription</keyword>
<evidence type="ECO:0000256" key="4">
    <source>
        <dbReference type="ARBA" id="ARBA00023163"/>
    </source>
</evidence>
<dbReference type="OrthoDB" id="186585at2"/>
<dbReference type="Gene3D" id="1.10.10.10">
    <property type="entry name" value="Winged helix-like DNA-binding domain superfamily/Winged helix DNA-binding domain"/>
    <property type="match status" value="1"/>
</dbReference>
<dbReference type="GO" id="GO:0030246">
    <property type="term" value="F:carbohydrate binding"/>
    <property type="evidence" value="ECO:0007669"/>
    <property type="project" value="InterPro"/>
</dbReference>
<proteinExistence type="inferred from homology"/>
<evidence type="ECO:0000256" key="3">
    <source>
        <dbReference type="ARBA" id="ARBA00023125"/>
    </source>
</evidence>
<evidence type="ECO:0000313" key="8">
    <source>
        <dbReference type="Proteomes" id="UP000305546"/>
    </source>
</evidence>
<sequence length="329" mass="34344">MADDERASLPAGEPSETERQALARGDETTLAITIARRYYFQEQSKVTIARALGLSRFQIARLLQEARRDGLVRIEIGRPGRIDPDLSAELARALGIARAVVVETTGRSGALEYVGAALAGTLAEETGEGDIVGFTWSRAAVVAAERVRGLRASAVLQLAGALYPPDGVPGSVEVVRMVAAAGGSAAHPIYAPLLVPDAGTAAGLRRQPEIASAMARFDTLDLAVLSVGAWHAGGSAVYDLLTPAERKQPTEAGACGEISGRIFDGNGKLVRTDVDERVVGIEAERLRAVPKLITSSVGAHRAAATRAAVAAGFVHTLVADDELARALLS</sequence>
<gene>
    <name evidence="7" type="ORF">FG385_08550</name>
</gene>
<dbReference type="PANTHER" id="PTHR34294:SF1">
    <property type="entry name" value="TRANSCRIPTIONAL REGULATOR LSRR"/>
    <property type="match status" value="1"/>
</dbReference>
<reference evidence="7 8" key="1">
    <citation type="submission" date="2019-06" db="EMBL/GenBank/DDBJ databases">
        <title>Amycolatopsis alkalitolerans sp. nov., isolated from Gastrodia elata Blume.</title>
        <authorList>
            <person name="Narsing Rao M.P."/>
            <person name="Li W.J."/>
        </authorList>
    </citation>
    <scope>NUCLEOTIDE SEQUENCE [LARGE SCALE GENOMIC DNA]</scope>
    <source>
        <strain evidence="7 8">SYSUP0005</strain>
    </source>
</reference>
<dbReference type="Proteomes" id="UP000305546">
    <property type="component" value="Unassembled WGS sequence"/>
</dbReference>
<organism evidence="7 8">
    <name type="scientific">Amycolatopsis alkalitolerans</name>
    <dbReference type="NCBI Taxonomy" id="2547244"/>
    <lineage>
        <taxon>Bacteria</taxon>
        <taxon>Bacillati</taxon>
        <taxon>Actinomycetota</taxon>
        <taxon>Actinomycetes</taxon>
        <taxon>Pseudonocardiales</taxon>
        <taxon>Pseudonocardiaceae</taxon>
        <taxon>Amycolatopsis</taxon>
    </lineage>
</organism>
<keyword evidence="3" id="KW-0238">DNA-binding</keyword>
<dbReference type="Gene3D" id="3.40.50.1360">
    <property type="match status" value="1"/>
</dbReference>
<feature type="domain" description="Sugar-binding" evidence="6">
    <location>
        <begin position="85"/>
        <end position="329"/>
    </location>
</feature>
<comment type="caution">
    <text evidence="7">The sequence shown here is derived from an EMBL/GenBank/DDBJ whole genome shotgun (WGS) entry which is preliminary data.</text>
</comment>
<evidence type="ECO:0000313" key="7">
    <source>
        <dbReference type="EMBL" id="TNC27754.1"/>
    </source>
</evidence>
<comment type="similarity">
    <text evidence="1">Belongs to the SorC transcriptional regulatory family.</text>
</comment>
<evidence type="ECO:0000259" key="6">
    <source>
        <dbReference type="Pfam" id="PF04198"/>
    </source>
</evidence>
<dbReference type="PANTHER" id="PTHR34294">
    <property type="entry name" value="TRANSCRIPTIONAL REGULATOR-RELATED"/>
    <property type="match status" value="1"/>
</dbReference>
<dbReference type="SUPFAM" id="SSF100950">
    <property type="entry name" value="NagB/RpiA/CoA transferase-like"/>
    <property type="match status" value="1"/>
</dbReference>
<name>A0A5C4M533_9PSEU</name>
<keyword evidence="2" id="KW-0805">Transcription regulation</keyword>
<dbReference type="InterPro" id="IPR007324">
    <property type="entry name" value="Sugar-bd_dom_put"/>
</dbReference>
<dbReference type="RefSeq" id="WP_139096077.1">
    <property type="nucleotide sequence ID" value="NZ_VDFW01000005.1"/>
</dbReference>
<evidence type="ECO:0000256" key="5">
    <source>
        <dbReference type="SAM" id="MobiDB-lite"/>
    </source>
</evidence>
<protein>
    <submittedName>
        <fullName evidence="7">DeoR family transcriptional regulator</fullName>
    </submittedName>
</protein>
<dbReference type="Pfam" id="PF04198">
    <property type="entry name" value="Sugar-bind"/>
    <property type="match status" value="1"/>
</dbReference>
<dbReference type="AlphaFoldDB" id="A0A5C4M533"/>
<dbReference type="InterPro" id="IPR051054">
    <property type="entry name" value="SorC_transcr_regulators"/>
</dbReference>
<dbReference type="EMBL" id="VDFW01000005">
    <property type="protein sequence ID" value="TNC27754.1"/>
    <property type="molecule type" value="Genomic_DNA"/>
</dbReference>
<evidence type="ECO:0000256" key="1">
    <source>
        <dbReference type="ARBA" id="ARBA00010466"/>
    </source>
</evidence>